<organism evidence="9 10">
    <name type="scientific">Petrachloros mirabilis ULC683</name>
    <dbReference type="NCBI Taxonomy" id="2781853"/>
    <lineage>
        <taxon>Bacteria</taxon>
        <taxon>Bacillati</taxon>
        <taxon>Cyanobacteriota</taxon>
        <taxon>Cyanophyceae</taxon>
        <taxon>Synechococcales</taxon>
        <taxon>Petrachlorosaceae</taxon>
        <taxon>Petrachloros</taxon>
        <taxon>Petrachloros mirabilis</taxon>
    </lineage>
</organism>
<evidence type="ECO:0000256" key="3">
    <source>
        <dbReference type="ARBA" id="ARBA00009263"/>
    </source>
</evidence>
<accession>A0A8K2A998</accession>
<dbReference type="Pfam" id="PF16363">
    <property type="entry name" value="GDP_Man_Dehyd"/>
    <property type="match status" value="1"/>
</dbReference>
<dbReference type="GO" id="GO:0070401">
    <property type="term" value="F:NADP+ binding"/>
    <property type="evidence" value="ECO:0007669"/>
    <property type="project" value="UniProtKB-UniRule"/>
</dbReference>
<dbReference type="EMBL" id="WVIC01000037">
    <property type="protein sequence ID" value="NCJ07960.1"/>
    <property type="molecule type" value="Genomic_DNA"/>
</dbReference>
<reference evidence="9" key="1">
    <citation type="submission" date="2019-12" db="EMBL/GenBank/DDBJ databases">
        <title>High-Quality draft genome sequences of three cyanobacteria isolated from the limestone walls of the Old Cathedral of Coimbra.</title>
        <authorList>
            <person name="Tiago I."/>
            <person name="Soares F."/>
            <person name="Portugal A."/>
        </authorList>
    </citation>
    <scope>NUCLEOTIDE SEQUENCE [LARGE SCALE GENOMIC DNA]</scope>
    <source>
        <strain evidence="9">C</strain>
    </source>
</reference>
<comment type="caution">
    <text evidence="7">Lacks conserved residue(s) required for the propagation of feature annotation.</text>
</comment>
<dbReference type="InterPro" id="IPR006368">
    <property type="entry name" value="GDP_Man_deHydtase"/>
</dbReference>
<dbReference type="PANTHER" id="PTHR43715">
    <property type="entry name" value="GDP-MANNOSE 4,6-DEHYDRATASE"/>
    <property type="match status" value="1"/>
</dbReference>
<evidence type="ECO:0000256" key="4">
    <source>
        <dbReference type="ARBA" id="ARBA00011989"/>
    </source>
</evidence>
<dbReference type="SUPFAM" id="SSF51735">
    <property type="entry name" value="NAD(P)-binding Rossmann-fold domains"/>
    <property type="match status" value="1"/>
</dbReference>
<dbReference type="FunFam" id="3.40.50.720:FF:000924">
    <property type="entry name" value="GDP-mannose 4,6 dehydratase"/>
    <property type="match status" value="1"/>
</dbReference>
<evidence type="ECO:0000256" key="7">
    <source>
        <dbReference type="HAMAP-Rule" id="MF_00955"/>
    </source>
</evidence>
<dbReference type="InterPro" id="IPR016040">
    <property type="entry name" value="NAD(P)-bd_dom"/>
</dbReference>
<dbReference type="PANTHER" id="PTHR43715:SF1">
    <property type="entry name" value="GDP-MANNOSE 4,6 DEHYDRATASE"/>
    <property type="match status" value="1"/>
</dbReference>
<gene>
    <name evidence="7" type="primary">gmd</name>
    <name evidence="9" type="ORF">GS597_15890</name>
</gene>
<comment type="cofactor">
    <cofactor evidence="2 7">
        <name>NADP(+)</name>
        <dbReference type="ChEBI" id="CHEBI:58349"/>
    </cofactor>
</comment>
<keyword evidence="5 7" id="KW-0456">Lyase</keyword>
<evidence type="ECO:0000256" key="1">
    <source>
        <dbReference type="ARBA" id="ARBA00000188"/>
    </source>
</evidence>
<dbReference type="RefSeq" id="WP_161826438.1">
    <property type="nucleotide sequence ID" value="NZ_WVIC01000037.1"/>
</dbReference>
<feature type="domain" description="NAD(P)-binding" evidence="8">
    <location>
        <begin position="6"/>
        <end position="312"/>
    </location>
</feature>
<evidence type="ECO:0000256" key="6">
    <source>
        <dbReference type="ARBA" id="ARBA00059383"/>
    </source>
</evidence>
<dbReference type="Gene3D" id="3.90.25.10">
    <property type="entry name" value="UDP-galactose 4-epimerase, domain 1"/>
    <property type="match status" value="1"/>
</dbReference>
<evidence type="ECO:0000256" key="2">
    <source>
        <dbReference type="ARBA" id="ARBA00001937"/>
    </source>
</evidence>
<dbReference type="HAMAP" id="MF_00955">
    <property type="entry name" value="GDP_Man_dehydratase"/>
    <property type="match status" value="1"/>
</dbReference>
<protein>
    <recommendedName>
        <fullName evidence="4 7">GDP-mannose 4,6-dehydratase</fullName>
        <ecNumber evidence="4 7">4.2.1.47</ecNumber>
    </recommendedName>
    <alternativeName>
        <fullName evidence="7">GDP-D-mannose dehydratase</fullName>
    </alternativeName>
</protein>
<comment type="function">
    <text evidence="6 7">Catalyzes the conversion of GDP-D-mannose to GDP-4-dehydro-6-deoxy-D-mannose.</text>
</comment>
<sequence>MSNKALISGISGQDGAYLAQLLLSKGYEVIGTSRDAQMSSFSKLRLLDILEHVKLESMILTDFRSVLQVISKIQPDEIYNLAGQTSVGLSFNQPVETLESIATGTLNLLEVIRFLERPVKLYNACSSECFGELNGRAADESTPFRPCSPYAVAKAAAFWQVANYREAYNLFACSGILFNHESPLRPERFVTQKIVVAACRIAQGSQEKLHLGNLSIQRDWGWAPEYVDAMYRILQQEQPDDFVIATGKSYPLEQFVAAAFAYVDLDWQEHVFTDSSLKRPTDLSFSRGDAFKAEQKLQWQAQYTMPDVVQMMMESRLSQA</sequence>
<dbReference type="InterPro" id="IPR036291">
    <property type="entry name" value="NAD(P)-bd_dom_sf"/>
</dbReference>
<keyword evidence="10" id="KW-1185">Reference proteome</keyword>
<evidence type="ECO:0000259" key="8">
    <source>
        <dbReference type="Pfam" id="PF16363"/>
    </source>
</evidence>
<keyword evidence="7" id="KW-0521">NADP</keyword>
<comment type="caution">
    <text evidence="9">The sequence shown here is derived from an EMBL/GenBank/DDBJ whole genome shotgun (WGS) entry which is preliminary data.</text>
</comment>
<dbReference type="EC" id="4.2.1.47" evidence="4 7"/>
<proteinExistence type="inferred from homology"/>
<dbReference type="AlphaFoldDB" id="A0A8K2A998"/>
<dbReference type="CDD" id="cd05260">
    <property type="entry name" value="GDP_MD_SDR_e"/>
    <property type="match status" value="1"/>
</dbReference>
<dbReference type="Proteomes" id="UP000607397">
    <property type="component" value="Unassembled WGS sequence"/>
</dbReference>
<evidence type="ECO:0000313" key="9">
    <source>
        <dbReference type="EMBL" id="NCJ07960.1"/>
    </source>
</evidence>
<evidence type="ECO:0000256" key="5">
    <source>
        <dbReference type="ARBA" id="ARBA00023239"/>
    </source>
</evidence>
<dbReference type="Gene3D" id="3.40.50.720">
    <property type="entry name" value="NAD(P)-binding Rossmann-like Domain"/>
    <property type="match status" value="1"/>
</dbReference>
<comment type="catalytic activity">
    <reaction evidence="1 7">
        <text>GDP-alpha-D-mannose = GDP-4-dehydro-alpha-D-rhamnose + H2O</text>
        <dbReference type="Rhea" id="RHEA:23820"/>
        <dbReference type="ChEBI" id="CHEBI:15377"/>
        <dbReference type="ChEBI" id="CHEBI:57527"/>
        <dbReference type="ChEBI" id="CHEBI:57964"/>
        <dbReference type="EC" id="4.2.1.47"/>
    </reaction>
</comment>
<dbReference type="GO" id="GO:0042351">
    <property type="term" value="P:'de novo' GDP-L-fucose biosynthetic process"/>
    <property type="evidence" value="ECO:0007669"/>
    <property type="project" value="TreeGrafter"/>
</dbReference>
<dbReference type="GO" id="GO:0008446">
    <property type="term" value="F:GDP-mannose 4,6-dehydratase activity"/>
    <property type="evidence" value="ECO:0007669"/>
    <property type="project" value="UniProtKB-UniRule"/>
</dbReference>
<name>A0A8K2A998_9CYAN</name>
<evidence type="ECO:0000313" key="10">
    <source>
        <dbReference type="Proteomes" id="UP000607397"/>
    </source>
</evidence>
<comment type="similarity">
    <text evidence="3 7">Belongs to the NAD(P)-dependent epimerase/dehydratase family. GDP-mannose 4,6-dehydratase subfamily.</text>
</comment>